<dbReference type="Proteomes" id="UP000593802">
    <property type="component" value="Chromosome"/>
</dbReference>
<comment type="cofactor">
    <cofactor evidence="10">
        <name>[4Fe-4S] cluster</name>
        <dbReference type="ChEBI" id="CHEBI:49883"/>
    </cofactor>
    <text evidence="10">Binds 1 [4Fe-4S] cluster per subunit.</text>
</comment>
<dbReference type="GO" id="GO:0005737">
    <property type="term" value="C:cytoplasm"/>
    <property type="evidence" value="ECO:0007669"/>
    <property type="project" value="UniProtKB-SubCell"/>
</dbReference>
<protein>
    <recommendedName>
        <fullName evidence="7 10">Adenosine 5'-phosphosulfate reductase</fullName>
        <shortName evidence="10">APS reductase</shortName>
        <ecNumber evidence="6 10">1.8.4.10</ecNumber>
    </recommendedName>
    <alternativeName>
        <fullName evidence="9 10">5'-adenylylsulfate reductase</fullName>
    </alternativeName>
    <alternativeName>
        <fullName evidence="8 10">Thioredoxin-dependent 5'-adenylylsulfate reductase</fullName>
    </alternativeName>
</protein>
<dbReference type="HAMAP" id="MF_00063">
    <property type="entry name" value="CysH"/>
    <property type="match status" value="1"/>
</dbReference>
<dbReference type="GO" id="GO:0019379">
    <property type="term" value="P:sulfate assimilation, phosphoadenylyl sulfate reduction by phosphoadenylyl-sulfate reductase (thioredoxin)"/>
    <property type="evidence" value="ECO:0007669"/>
    <property type="project" value="UniProtKB-UniRule"/>
</dbReference>
<keyword evidence="10" id="KW-0408">Iron</keyword>
<keyword evidence="3 10" id="KW-0560">Oxidoreductase</keyword>
<accession>A0A7I8DDE1</accession>
<comment type="catalytic activity">
    <reaction evidence="10">
        <text>[thioredoxin]-disulfide + sulfite + AMP + 2 H(+) = adenosine 5'-phosphosulfate + [thioredoxin]-dithiol</text>
        <dbReference type="Rhea" id="RHEA:21976"/>
        <dbReference type="Rhea" id="RHEA-COMP:10698"/>
        <dbReference type="Rhea" id="RHEA-COMP:10700"/>
        <dbReference type="ChEBI" id="CHEBI:15378"/>
        <dbReference type="ChEBI" id="CHEBI:17359"/>
        <dbReference type="ChEBI" id="CHEBI:29950"/>
        <dbReference type="ChEBI" id="CHEBI:50058"/>
        <dbReference type="ChEBI" id="CHEBI:58243"/>
        <dbReference type="ChEBI" id="CHEBI:456215"/>
        <dbReference type="EC" id="1.8.4.10"/>
    </reaction>
</comment>
<dbReference type="GO" id="GO:0070814">
    <property type="term" value="P:hydrogen sulfide biosynthetic process"/>
    <property type="evidence" value="ECO:0007669"/>
    <property type="project" value="UniProtKB-UniRule"/>
</dbReference>
<evidence type="ECO:0000256" key="2">
    <source>
        <dbReference type="ARBA" id="ARBA00022490"/>
    </source>
</evidence>
<keyword evidence="13" id="KW-1185">Reference proteome</keyword>
<evidence type="ECO:0000259" key="11">
    <source>
        <dbReference type="Pfam" id="PF01507"/>
    </source>
</evidence>
<dbReference type="GO" id="GO:0043866">
    <property type="term" value="F:adenylyl-sulfate reductase (thioredoxin) activity"/>
    <property type="evidence" value="ECO:0007669"/>
    <property type="project" value="UniProtKB-EC"/>
</dbReference>
<dbReference type="GO" id="GO:0051539">
    <property type="term" value="F:4 iron, 4 sulfur cluster binding"/>
    <property type="evidence" value="ECO:0007669"/>
    <property type="project" value="UniProtKB-UniRule"/>
</dbReference>
<feature type="binding site" evidence="10">
    <location>
        <position position="120"/>
    </location>
    <ligand>
        <name>[4Fe-4S] cluster</name>
        <dbReference type="ChEBI" id="CHEBI:49883"/>
    </ligand>
</feature>
<name>A0A7I8DDE1_9BACL</name>
<evidence type="ECO:0000256" key="6">
    <source>
        <dbReference type="ARBA" id="ARBA00024386"/>
    </source>
</evidence>
<evidence type="ECO:0000256" key="1">
    <source>
        <dbReference type="ARBA" id="ARBA00009732"/>
    </source>
</evidence>
<dbReference type="EC" id="1.8.4.10" evidence="6 10"/>
<dbReference type="GO" id="GO:0004604">
    <property type="term" value="F:phosphoadenylyl-sulfate reductase (thioredoxin) activity"/>
    <property type="evidence" value="ECO:0007669"/>
    <property type="project" value="UniProtKB-UniRule"/>
</dbReference>
<feature type="active site" description="Nucleophile; cysteine thiosulfonate intermediate" evidence="10">
    <location>
        <position position="229"/>
    </location>
</feature>
<dbReference type="GO" id="GO:0019344">
    <property type="term" value="P:cysteine biosynthetic process"/>
    <property type="evidence" value="ECO:0007669"/>
    <property type="project" value="InterPro"/>
</dbReference>
<dbReference type="NCBIfam" id="TIGR00434">
    <property type="entry name" value="cysH"/>
    <property type="match status" value="1"/>
</dbReference>
<evidence type="ECO:0000256" key="8">
    <source>
        <dbReference type="ARBA" id="ARBA00030894"/>
    </source>
</evidence>
<evidence type="ECO:0000256" key="5">
    <source>
        <dbReference type="ARBA" id="ARBA00024327"/>
    </source>
</evidence>
<evidence type="ECO:0000256" key="3">
    <source>
        <dbReference type="ARBA" id="ARBA00023002"/>
    </source>
</evidence>
<dbReference type="PANTHER" id="PTHR46509:SF1">
    <property type="entry name" value="PHOSPHOADENOSINE PHOSPHOSULFATE REDUCTASE"/>
    <property type="match status" value="1"/>
</dbReference>
<evidence type="ECO:0000256" key="10">
    <source>
        <dbReference type="HAMAP-Rule" id="MF_00063"/>
    </source>
</evidence>
<feature type="binding site" evidence="10">
    <location>
        <position position="206"/>
    </location>
    <ligand>
        <name>[4Fe-4S] cluster</name>
        <dbReference type="ChEBI" id="CHEBI:49883"/>
    </ligand>
</feature>
<keyword evidence="10" id="KW-0479">Metal-binding</keyword>
<dbReference type="InterPro" id="IPR004511">
    <property type="entry name" value="PAPS/APS_Rdtase"/>
</dbReference>
<dbReference type="InterPro" id="IPR014729">
    <property type="entry name" value="Rossmann-like_a/b/a_fold"/>
</dbReference>
<dbReference type="NCBIfam" id="NF002537">
    <property type="entry name" value="PRK02090.1"/>
    <property type="match status" value="1"/>
</dbReference>
<dbReference type="NCBIfam" id="TIGR02055">
    <property type="entry name" value="APS_reductase"/>
    <property type="match status" value="1"/>
</dbReference>
<organism evidence="12 13">
    <name type="scientific">Effusibacillus dendaii</name>
    <dbReference type="NCBI Taxonomy" id="2743772"/>
    <lineage>
        <taxon>Bacteria</taxon>
        <taxon>Bacillati</taxon>
        <taxon>Bacillota</taxon>
        <taxon>Bacilli</taxon>
        <taxon>Bacillales</taxon>
        <taxon>Alicyclobacillaceae</taxon>
        <taxon>Effusibacillus</taxon>
    </lineage>
</organism>
<feature type="binding site" evidence="10">
    <location>
        <position position="203"/>
    </location>
    <ligand>
        <name>[4Fe-4S] cluster</name>
        <dbReference type="ChEBI" id="CHEBI:49883"/>
    </ligand>
</feature>
<gene>
    <name evidence="10 12" type="primary">cysH</name>
    <name evidence="12" type="ORF">skT53_22770</name>
</gene>
<evidence type="ECO:0000313" key="13">
    <source>
        <dbReference type="Proteomes" id="UP000593802"/>
    </source>
</evidence>
<evidence type="ECO:0000256" key="9">
    <source>
        <dbReference type="ARBA" id="ARBA00032041"/>
    </source>
</evidence>
<dbReference type="SUPFAM" id="SSF52402">
    <property type="entry name" value="Adenine nucleotide alpha hydrolases-like"/>
    <property type="match status" value="1"/>
</dbReference>
<evidence type="ECO:0000256" key="7">
    <source>
        <dbReference type="ARBA" id="ARBA00029514"/>
    </source>
</evidence>
<dbReference type="Pfam" id="PF01507">
    <property type="entry name" value="PAPS_reduct"/>
    <property type="match status" value="1"/>
</dbReference>
<comment type="function">
    <text evidence="4 10">Catalyzes the formation of sulfite from adenosine 5'-phosphosulfate (APS) using thioredoxin as an electron donor.</text>
</comment>
<dbReference type="PIRSF" id="PIRSF000857">
    <property type="entry name" value="PAPS_reductase"/>
    <property type="match status" value="1"/>
</dbReference>
<feature type="domain" description="Phosphoadenosine phosphosulphate reductase" evidence="11">
    <location>
        <begin position="39"/>
        <end position="209"/>
    </location>
</feature>
<dbReference type="GO" id="GO:0046872">
    <property type="term" value="F:metal ion binding"/>
    <property type="evidence" value="ECO:0007669"/>
    <property type="project" value="UniProtKB-KW"/>
</dbReference>
<comment type="pathway">
    <text evidence="5 10">Sulfur metabolism; hydrogen sulfide biosynthesis; sulfite from sulfate.</text>
</comment>
<dbReference type="CDD" id="cd23945">
    <property type="entry name" value="PAPS_reductase"/>
    <property type="match status" value="1"/>
</dbReference>
<dbReference type="InterPro" id="IPR002500">
    <property type="entry name" value="PAPS_reduct_dom"/>
</dbReference>
<evidence type="ECO:0000313" key="12">
    <source>
        <dbReference type="EMBL" id="BCJ87292.1"/>
    </source>
</evidence>
<reference evidence="12 13" key="1">
    <citation type="submission" date="2020-08" db="EMBL/GenBank/DDBJ databases">
        <title>Complete Genome Sequence of Effusibacillus dendaii Strain skT53, Isolated from Farmland soil.</title>
        <authorList>
            <person name="Konishi T."/>
            <person name="Kawasaki H."/>
        </authorList>
    </citation>
    <scope>NUCLEOTIDE SEQUENCE [LARGE SCALE GENOMIC DNA]</scope>
    <source>
        <strain evidence="13">skT53</strain>
    </source>
</reference>
<dbReference type="PANTHER" id="PTHR46509">
    <property type="entry name" value="PHOSPHOADENOSINE PHOSPHOSULFATE REDUCTASE"/>
    <property type="match status" value="1"/>
</dbReference>
<comment type="similarity">
    <text evidence="1 10">Belongs to the PAPS reductase family. CysH subfamily.</text>
</comment>
<proteinExistence type="inferred from homology"/>
<dbReference type="InterPro" id="IPR011798">
    <property type="entry name" value="APS_reductase"/>
</dbReference>
<feature type="binding site" evidence="10">
    <location>
        <position position="121"/>
    </location>
    <ligand>
        <name>[4Fe-4S] cluster</name>
        <dbReference type="ChEBI" id="CHEBI:49883"/>
    </ligand>
</feature>
<dbReference type="AlphaFoldDB" id="A0A7I8DDE1"/>
<comment type="subcellular location">
    <subcellularLocation>
        <location evidence="10">Cytoplasm</location>
    </subcellularLocation>
</comment>
<evidence type="ECO:0000256" key="4">
    <source>
        <dbReference type="ARBA" id="ARBA00024298"/>
    </source>
</evidence>
<sequence length="233" mass="27009">MEERKLALQPEEIHELNSELEDRSPQEILEYAVNKIEKIAFACSFGAEDVVIVDMLSRIKPDTSVFYLDTDVLFPETYDVRNRMVEKYNLNLIAYRPLLTLEKQAEQYGESLWQVDPNQCCSLRKVEPLQRALCELDAWITGIRREQAPTRANAGVVEIDRKFGLIKWNPLAKWTNKQVWDYIIAHQVPYNVLHDKGYPSIGCIHCTRAVKPGEDLRAGRWSNFEKTECGLHQ</sequence>
<dbReference type="EMBL" id="AP023366">
    <property type="protein sequence ID" value="BCJ87292.1"/>
    <property type="molecule type" value="Genomic_DNA"/>
</dbReference>
<keyword evidence="2 10" id="KW-0963">Cytoplasm</keyword>
<keyword evidence="10" id="KW-0411">Iron-sulfur</keyword>
<dbReference type="KEGG" id="eff:skT53_22770"/>
<dbReference type="Gene3D" id="3.40.50.620">
    <property type="entry name" value="HUPs"/>
    <property type="match status" value="1"/>
</dbReference>